<comment type="caution">
    <text evidence="2">The sequence shown here is derived from an EMBL/GenBank/DDBJ whole genome shotgun (WGS) entry which is preliminary data.</text>
</comment>
<proteinExistence type="predicted"/>
<name>A0A9W4STC3_9GLOM</name>
<dbReference type="AlphaFoldDB" id="A0A9W4STC3"/>
<dbReference type="OrthoDB" id="2436368at2759"/>
<evidence type="ECO:0000313" key="2">
    <source>
        <dbReference type="EMBL" id="CAI2180598.1"/>
    </source>
</evidence>
<reference evidence="2" key="1">
    <citation type="submission" date="2022-08" db="EMBL/GenBank/DDBJ databases">
        <authorList>
            <person name="Kallberg Y."/>
            <person name="Tangrot J."/>
            <person name="Rosling A."/>
        </authorList>
    </citation>
    <scope>NUCLEOTIDE SEQUENCE</scope>
    <source>
        <strain evidence="2">Wild A</strain>
    </source>
</reference>
<protein>
    <submittedName>
        <fullName evidence="2">4368_t:CDS:1</fullName>
    </submittedName>
</protein>
<feature type="compositionally biased region" description="Basic and acidic residues" evidence="1">
    <location>
        <begin position="49"/>
        <end position="60"/>
    </location>
</feature>
<evidence type="ECO:0000256" key="1">
    <source>
        <dbReference type="SAM" id="MobiDB-lite"/>
    </source>
</evidence>
<evidence type="ECO:0000313" key="3">
    <source>
        <dbReference type="Proteomes" id="UP001153678"/>
    </source>
</evidence>
<accession>A0A9W4STC3</accession>
<dbReference type="Proteomes" id="UP001153678">
    <property type="component" value="Unassembled WGS sequence"/>
</dbReference>
<organism evidence="2 3">
    <name type="scientific">Funneliformis geosporum</name>
    <dbReference type="NCBI Taxonomy" id="1117311"/>
    <lineage>
        <taxon>Eukaryota</taxon>
        <taxon>Fungi</taxon>
        <taxon>Fungi incertae sedis</taxon>
        <taxon>Mucoromycota</taxon>
        <taxon>Glomeromycotina</taxon>
        <taxon>Glomeromycetes</taxon>
        <taxon>Glomerales</taxon>
        <taxon>Glomeraceae</taxon>
        <taxon>Funneliformis</taxon>
    </lineage>
</organism>
<sequence>MDLELRFHEISLPKKANGKPIFSISKHGWPYHSGTNAIHLMENGLKDSEKATKDVEKVTEEESENATEEYSEITSKVIEKVTEEIIKKPLKIPHSYQPHALKLACIAMEYLYKRRDEPVGTRNLTKYKDLVALQKVLLRHSIPLLHHILFDYKQADGSKQDKTRVNRYLHITREFEWPKSESAKTKEIDLMLTIKLISSGHHKVIDAIQIMRKMIRESEKFIIKEHSVTIGWMFAVTKALNNRNFVFKGTFTHYVVCIPHKYYLSMQYFTNHALDPKKNM</sequence>
<keyword evidence="3" id="KW-1185">Reference proteome</keyword>
<dbReference type="EMBL" id="CAMKVN010002327">
    <property type="protein sequence ID" value="CAI2180598.1"/>
    <property type="molecule type" value="Genomic_DNA"/>
</dbReference>
<gene>
    <name evidence="2" type="ORF">FWILDA_LOCUS9661</name>
</gene>
<feature type="region of interest" description="Disordered" evidence="1">
    <location>
        <begin position="49"/>
        <end position="69"/>
    </location>
</feature>